<evidence type="ECO:0000313" key="1">
    <source>
        <dbReference type="EMBL" id="KAF5840791.1"/>
    </source>
</evidence>
<keyword evidence="1" id="KW-0489">Methyltransferase</keyword>
<dbReference type="Gene3D" id="3.40.50.150">
    <property type="entry name" value="Vaccinia Virus protein VP39"/>
    <property type="match status" value="1"/>
</dbReference>
<dbReference type="Pfam" id="PF03492">
    <property type="entry name" value="Methyltransf_7"/>
    <property type="match status" value="1"/>
</dbReference>
<sequence length="209" mass="22464">MAANGANEALGKAHVPYGSDGSGLYSAATLGCFRVIQEAKPMILDALSELPLKFYQGCVRIADYGTADGGTSMPLLGDLIDTIKRNHPSTEVEVSYEDQPTNDFKSLFFFVQGLKAIENVEPYLKRHSGVFVTASGTGFYEQCFPSNSIHLGMSFTAMHWLRRKPCNITTGLHMTQAEGNELAAFAKQAEEVSEAGHACTNEGALSGSS</sequence>
<reference evidence="1" key="1">
    <citation type="submission" date="2017-08" db="EMBL/GenBank/DDBJ databases">
        <authorList>
            <person name="Polle J.E."/>
            <person name="Barry K."/>
            <person name="Cushman J."/>
            <person name="Schmutz J."/>
            <person name="Tran D."/>
            <person name="Hathwaick L.T."/>
            <person name="Yim W.C."/>
            <person name="Jenkins J."/>
            <person name="Mckie-Krisberg Z.M."/>
            <person name="Prochnik S."/>
            <person name="Lindquist E."/>
            <person name="Dockter R.B."/>
            <person name="Adam C."/>
            <person name="Molina H."/>
            <person name="Bunkerborg J."/>
            <person name="Jin E."/>
            <person name="Buchheim M."/>
            <person name="Magnuson J."/>
        </authorList>
    </citation>
    <scope>NUCLEOTIDE SEQUENCE</scope>
    <source>
        <strain evidence="1">CCAP 19/18</strain>
    </source>
</reference>
<proteinExistence type="predicted"/>
<keyword evidence="1" id="KW-0808">Transferase</keyword>
<comment type="caution">
    <text evidence="1">The sequence shown here is derived from an EMBL/GenBank/DDBJ whole genome shotgun (WGS) entry which is preliminary data.</text>
</comment>
<dbReference type="InterPro" id="IPR029063">
    <property type="entry name" value="SAM-dependent_MTases_sf"/>
</dbReference>
<dbReference type="GO" id="GO:0008168">
    <property type="term" value="F:methyltransferase activity"/>
    <property type="evidence" value="ECO:0007669"/>
    <property type="project" value="UniProtKB-KW"/>
</dbReference>
<accession>A0ABQ7H1R1</accession>
<dbReference type="Proteomes" id="UP000815325">
    <property type="component" value="Unassembled WGS sequence"/>
</dbReference>
<dbReference type="EMBL" id="MU069503">
    <property type="protein sequence ID" value="KAF5840791.1"/>
    <property type="molecule type" value="Genomic_DNA"/>
</dbReference>
<dbReference type="SUPFAM" id="SSF53335">
    <property type="entry name" value="S-adenosyl-L-methionine-dependent methyltransferases"/>
    <property type="match status" value="1"/>
</dbReference>
<dbReference type="InterPro" id="IPR005299">
    <property type="entry name" value="MeTrfase_7"/>
</dbReference>
<organism evidence="1 2">
    <name type="scientific">Dunaliella salina</name>
    <name type="common">Green alga</name>
    <name type="synonym">Protococcus salinus</name>
    <dbReference type="NCBI Taxonomy" id="3046"/>
    <lineage>
        <taxon>Eukaryota</taxon>
        <taxon>Viridiplantae</taxon>
        <taxon>Chlorophyta</taxon>
        <taxon>core chlorophytes</taxon>
        <taxon>Chlorophyceae</taxon>
        <taxon>CS clade</taxon>
        <taxon>Chlamydomonadales</taxon>
        <taxon>Dunaliellaceae</taxon>
        <taxon>Dunaliella</taxon>
    </lineage>
</organism>
<protein>
    <submittedName>
        <fullName evidence="1">S-adenosyl-L-methionine-dependent methyltransferase</fullName>
    </submittedName>
</protein>
<dbReference type="PANTHER" id="PTHR31009">
    <property type="entry name" value="S-ADENOSYL-L-METHIONINE:CARBOXYL METHYLTRANSFERASE FAMILY PROTEIN"/>
    <property type="match status" value="1"/>
</dbReference>
<dbReference type="GO" id="GO:0032259">
    <property type="term" value="P:methylation"/>
    <property type="evidence" value="ECO:0007669"/>
    <property type="project" value="UniProtKB-KW"/>
</dbReference>
<keyword evidence="2" id="KW-1185">Reference proteome</keyword>
<gene>
    <name evidence="1" type="ORF">DUNSADRAFT_15501</name>
</gene>
<name>A0ABQ7H1R1_DUNSA</name>
<evidence type="ECO:0000313" key="2">
    <source>
        <dbReference type="Proteomes" id="UP000815325"/>
    </source>
</evidence>